<dbReference type="OrthoDB" id="3941847at2759"/>
<dbReference type="Proteomes" id="UP000298493">
    <property type="component" value="Unassembled WGS sequence"/>
</dbReference>
<evidence type="ECO:0000313" key="3">
    <source>
        <dbReference type="Proteomes" id="UP000298493"/>
    </source>
</evidence>
<dbReference type="AlphaFoldDB" id="A0A4Z1NLV0"/>
<name>A0A4Z1NLV0_9PEZI</name>
<keyword evidence="3" id="KW-1185">Reference proteome</keyword>
<reference evidence="2 3" key="1">
    <citation type="submission" date="2019-04" db="EMBL/GenBank/DDBJ databases">
        <title>High contiguity whole genome sequence and gene annotation resource for two Venturia nashicola isolates.</title>
        <authorList>
            <person name="Prokchorchik M."/>
            <person name="Won K."/>
            <person name="Lee Y."/>
            <person name="Choi E.D."/>
            <person name="Segonzac C."/>
            <person name="Sohn K.H."/>
        </authorList>
    </citation>
    <scope>NUCLEOTIDE SEQUENCE [LARGE SCALE GENOMIC DNA]</scope>
    <source>
        <strain evidence="2 3">PRI2</strain>
    </source>
</reference>
<feature type="region of interest" description="Disordered" evidence="1">
    <location>
        <begin position="185"/>
        <end position="204"/>
    </location>
</feature>
<evidence type="ECO:0000313" key="2">
    <source>
        <dbReference type="EMBL" id="TID15094.1"/>
    </source>
</evidence>
<gene>
    <name evidence="2" type="ORF">E6O75_ATG08347</name>
</gene>
<evidence type="ECO:0000256" key="1">
    <source>
        <dbReference type="SAM" id="MobiDB-lite"/>
    </source>
</evidence>
<dbReference type="EMBL" id="SNSC02000021">
    <property type="protein sequence ID" value="TID15094.1"/>
    <property type="molecule type" value="Genomic_DNA"/>
</dbReference>
<feature type="compositionally biased region" description="Basic and acidic residues" evidence="1">
    <location>
        <begin position="164"/>
        <end position="173"/>
    </location>
</feature>
<feature type="region of interest" description="Disordered" evidence="1">
    <location>
        <begin position="1"/>
        <end position="22"/>
    </location>
</feature>
<accession>A0A4Z1NLV0</accession>
<feature type="compositionally biased region" description="Polar residues" evidence="1">
    <location>
        <begin position="46"/>
        <end position="57"/>
    </location>
</feature>
<feature type="compositionally biased region" description="Polar residues" evidence="1">
    <location>
        <begin position="189"/>
        <end position="204"/>
    </location>
</feature>
<feature type="region of interest" description="Disordered" evidence="1">
    <location>
        <begin position="43"/>
        <end position="180"/>
    </location>
</feature>
<sequence length="281" mass="31900">MAPHPSPTLGSGQGPSMPAKKTNLASLLADIADGTANVLPHHFIESTATPEPVSTTPDPLPITGRKRAVMGERAANNANVTRTIMRERANDDDSLTREKMEEPAANDLSPPCKEVKVRSQDNIEDKENEGPKNLTQQHELSPTRKDLKPQGQSHGDDDDDDGDKENKHPESQPKSDTIVLKNEARQRKQANGQKNQDQGRTQLHNQEYVPRRFFDTETHRWWIDCEYCRGEGCERENRPWKEHDREGAHKRVDAHSKNIKITCIYCRFYFDQYGMIGCRPQ</sequence>
<organism evidence="2 3">
    <name type="scientific">Venturia nashicola</name>
    <dbReference type="NCBI Taxonomy" id="86259"/>
    <lineage>
        <taxon>Eukaryota</taxon>
        <taxon>Fungi</taxon>
        <taxon>Dikarya</taxon>
        <taxon>Ascomycota</taxon>
        <taxon>Pezizomycotina</taxon>
        <taxon>Dothideomycetes</taxon>
        <taxon>Pleosporomycetidae</taxon>
        <taxon>Venturiales</taxon>
        <taxon>Venturiaceae</taxon>
        <taxon>Venturia</taxon>
    </lineage>
</organism>
<feature type="compositionally biased region" description="Basic and acidic residues" evidence="1">
    <location>
        <begin position="113"/>
        <end position="130"/>
    </location>
</feature>
<comment type="caution">
    <text evidence="2">The sequence shown here is derived from an EMBL/GenBank/DDBJ whole genome shotgun (WGS) entry which is preliminary data.</text>
</comment>
<feature type="compositionally biased region" description="Basic and acidic residues" evidence="1">
    <location>
        <begin position="84"/>
        <end position="102"/>
    </location>
</feature>
<protein>
    <submittedName>
        <fullName evidence="2">Uncharacterized protein</fullName>
    </submittedName>
</protein>
<proteinExistence type="predicted"/>